<feature type="region of interest" description="Disordered" evidence="1">
    <location>
        <begin position="205"/>
        <end position="225"/>
    </location>
</feature>
<keyword evidence="3" id="KW-1185">Reference proteome</keyword>
<evidence type="ECO:0000256" key="1">
    <source>
        <dbReference type="SAM" id="MobiDB-lite"/>
    </source>
</evidence>
<organism evidence="2 3">
    <name type="scientific">Rhodofomes roseus</name>
    <dbReference type="NCBI Taxonomy" id="34475"/>
    <lineage>
        <taxon>Eukaryota</taxon>
        <taxon>Fungi</taxon>
        <taxon>Dikarya</taxon>
        <taxon>Basidiomycota</taxon>
        <taxon>Agaricomycotina</taxon>
        <taxon>Agaricomycetes</taxon>
        <taxon>Polyporales</taxon>
        <taxon>Rhodofomes</taxon>
    </lineage>
</organism>
<proteinExistence type="predicted"/>
<evidence type="ECO:0000313" key="2">
    <source>
        <dbReference type="EMBL" id="KAH9832061.1"/>
    </source>
</evidence>
<protein>
    <submittedName>
        <fullName evidence="2">Uncharacterized protein</fullName>
    </submittedName>
</protein>
<dbReference type="EMBL" id="JADCUA010000023">
    <property type="protein sequence ID" value="KAH9832061.1"/>
    <property type="molecule type" value="Genomic_DNA"/>
</dbReference>
<gene>
    <name evidence="2" type="ORF">C8Q71DRAFT_280055</name>
</gene>
<sequence>MIILMYRRHTSNVRHRLRAMQVSPWRYDTCLKRHFQRFGRPTSETYLTLKPCIDHAVQPSRGRRPNIAILVTPMGNAHHPPRSSRRRLMPSLVTATPRYCHGGIVPLPTISVSDSTRDICMSRPLKGARPAPVAVARLLSRVCEEGKTPLEWDMLSYALLPRPCLQDGEWDVHRPQQSRYLVERHIPRHLHARSTLPLYIHHRQPHASNSRHGQQMRPQRSLGNK</sequence>
<dbReference type="GeneID" id="71998218"/>
<feature type="compositionally biased region" description="Polar residues" evidence="1">
    <location>
        <begin position="206"/>
        <end position="225"/>
    </location>
</feature>
<reference evidence="2 3" key="1">
    <citation type="journal article" date="2021" name="Environ. Microbiol.">
        <title>Gene family expansions and transcriptome signatures uncover fungal adaptations to wood decay.</title>
        <authorList>
            <person name="Hage H."/>
            <person name="Miyauchi S."/>
            <person name="Viragh M."/>
            <person name="Drula E."/>
            <person name="Min B."/>
            <person name="Chaduli D."/>
            <person name="Navarro D."/>
            <person name="Favel A."/>
            <person name="Norest M."/>
            <person name="Lesage-Meessen L."/>
            <person name="Balint B."/>
            <person name="Merenyi Z."/>
            <person name="de Eugenio L."/>
            <person name="Morin E."/>
            <person name="Martinez A.T."/>
            <person name="Baldrian P."/>
            <person name="Stursova M."/>
            <person name="Martinez M.J."/>
            <person name="Novotny C."/>
            <person name="Magnuson J.K."/>
            <person name="Spatafora J.W."/>
            <person name="Maurice S."/>
            <person name="Pangilinan J."/>
            <person name="Andreopoulos W."/>
            <person name="LaButti K."/>
            <person name="Hundley H."/>
            <person name="Na H."/>
            <person name="Kuo A."/>
            <person name="Barry K."/>
            <person name="Lipzen A."/>
            <person name="Henrissat B."/>
            <person name="Riley R."/>
            <person name="Ahrendt S."/>
            <person name="Nagy L.G."/>
            <person name="Grigoriev I.V."/>
            <person name="Martin F."/>
            <person name="Rosso M.N."/>
        </authorList>
    </citation>
    <scope>NUCLEOTIDE SEQUENCE [LARGE SCALE GENOMIC DNA]</scope>
    <source>
        <strain evidence="2 3">CIRM-BRFM 1785</strain>
    </source>
</reference>
<evidence type="ECO:0000313" key="3">
    <source>
        <dbReference type="Proteomes" id="UP000814176"/>
    </source>
</evidence>
<comment type="caution">
    <text evidence="2">The sequence shown here is derived from an EMBL/GenBank/DDBJ whole genome shotgun (WGS) entry which is preliminary data.</text>
</comment>
<name>A0ABQ8K519_9APHY</name>
<dbReference type="RefSeq" id="XP_047775107.1">
    <property type="nucleotide sequence ID" value="XM_047917486.1"/>
</dbReference>
<dbReference type="Proteomes" id="UP000814176">
    <property type="component" value="Unassembled WGS sequence"/>
</dbReference>
<accession>A0ABQ8K519</accession>